<dbReference type="RefSeq" id="WP_184079099.1">
    <property type="nucleotide sequence ID" value="NZ_JACIJP010000002.1"/>
</dbReference>
<evidence type="ECO:0000256" key="1">
    <source>
        <dbReference type="ARBA" id="ARBA00004442"/>
    </source>
</evidence>
<evidence type="ECO:0000256" key="3">
    <source>
        <dbReference type="ARBA" id="ARBA00022448"/>
    </source>
</evidence>
<evidence type="ECO:0000313" key="10">
    <source>
        <dbReference type="Proteomes" id="UP000552700"/>
    </source>
</evidence>
<feature type="chain" id="PRO_5032659986" evidence="8">
    <location>
        <begin position="19"/>
        <end position="448"/>
    </location>
</feature>
<comment type="subcellular location">
    <subcellularLocation>
        <location evidence="1">Cell outer membrane</location>
    </subcellularLocation>
</comment>
<dbReference type="Pfam" id="PF02321">
    <property type="entry name" value="OEP"/>
    <property type="match status" value="2"/>
</dbReference>
<dbReference type="Gene3D" id="1.20.1600.10">
    <property type="entry name" value="Outer membrane efflux proteins (OEP)"/>
    <property type="match status" value="1"/>
</dbReference>
<evidence type="ECO:0000256" key="7">
    <source>
        <dbReference type="ARBA" id="ARBA00023237"/>
    </source>
</evidence>
<keyword evidence="4" id="KW-1134">Transmembrane beta strand</keyword>
<reference evidence="9 10" key="1">
    <citation type="submission" date="2020-08" db="EMBL/GenBank/DDBJ databases">
        <title>Genomic Encyclopedia of Type Strains, Phase IV (KMG-IV): sequencing the most valuable type-strain genomes for metagenomic binning, comparative biology and taxonomic classification.</title>
        <authorList>
            <person name="Goeker M."/>
        </authorList>
    </citation>
    <scope>NUCLEOTIDE SEQUENCE [LARGE SCALE GENOMIC DNA]</scope>
    <source>
        <strain evidence="9 10">DSM 102255</strain>
    </source>
</reference>
<gene>
    <name evidence="9" type="ORF">FHS92_001443</name>
</gene>
<evidence type="ECO:0000256" key="2">
    <source>
        <dbReference type="ARBA" id="ARBA00007613"/>
    </source>
</evidence>
<dbReference type="NCBIfam" id="TIGR01844">
    <property type="entry name" value="type_I_sec_TolC"/>
    <property type="match status" value="1"/>
</dbReference>
<dbReference type="InterPro" id="IPR010130">
    <property type="entry name" value="T1SS_OMP_TolC"/>
</dbReference>
<name>A0A841IZ78_9SPHN</name>
<dbReference type="Proteomes" id="UP000552700">
    <property type="component" value="Unassembled WGS sequence"/>
</dbReference>
<protein>
    <submittedName>
        <fullName evidence="9">TolC family type I secretion outer membrane protein</fullName>
    </submittedName>
</protein>
<evidence type="ECO:0000256" key="4">
    <source>
        <dbReference type="ARBA" id="ARBA00022452"/>
    </source>
</evidence>
<dbReference type="GO" id="GO:0009279">
    <property type="term" value="C:cell outer membrane"/>
    <property type="evidence" value="ECO:0007669"/>
    <property type="project" value="UniProtKB-SubCell"/>
</dbReference>
<evidence type="ECO:0000313" key="9">
    <source>
        <dbReference type="EMBL" id="MBB6123714.1"/>
    </source>
</evidence>
<dbReference type="GO" id="GO:0015288">
    <property type="term" value="F:porin activity"/>
    <property type="evidence" value="ECO:0007669"/>
    <property type="project" value="TreeGrafter"/>
</dbReference>
<feature type="signal peptide" evidence="8">
    <location>
        <begin position="1"/>
        <end position="18"/>
    </location>
</feature>
<dbReference type="InterPro" id="IPR003423">
    <property type="entry name" value="OMP_efflux"/>
</dbReference>
<evidence type="ECO:0000256" key="5">
    <source>
        <dbReference type="ARBA" id="ARBA00022692"/>
    </source>
</evidence>
<dbReference type="GO" id="GO:1990281">
    <property type="term" value="C:efflux pump complex"/>
    <property type="evidence" value="ECO:0007669"/>
    <property type="project" value="TreeGrafter"/>
</dbReference>
<keyword evidence="3" id="KW-0813">Transport</keyword>
<sequence>MMRAFFLVGALLAMPAAAQDSGTAVKPTTLEQAFAAAYGTSPTLRADREGLKILDEDVAAARSQGRPQLQGEGTLTRAEMDVQGTGYIVGARLTQPLFRGFRIRNNIRAAQANVRAGRESLRQSEIDAFRDIAVQYSAVLRDREIMALTQTMMGNLTTILNAEHRRMELGDRTRTDVAQSEARLATADATYSAAAQRMAESATRFRSLVGYDPGDLAPLPPLPQLPSSRDQAIDMAMEFSPRIRQKKLEAEVAGHQVDAAKGALAPQVDFIASIHHRDEIVQILGRQLKQDLATFQATITIPLFQGGAEYTAVRRAKHTRNVRQIEIEEETRAVYADAAVAWDRLMSAQRSRASLARAITANETAVQGVKREALTGSRTTIDVLDAEAELRDARAAYANAVHDEYVAKFGLISALGTATAADFNLEVAPYDPDVHYRATQDRWIGFGP</sequence>
<dbReference type="PANTHER" id="PTHR30026">
    <property type="entry name" value="OUTER MEMBRANE PROTEIN TOLC"/>
    <property type="match status" value="1"/>
</dbReference>
<dbReference type="SUPFAM" id="SSF56954">
    <property type="entry name" value="Outer membrane efflux proteins (OEP)"/>
    <property type="match status" value="1"/>
</dbReference>
<dbReference type="PANTHER" id="PTHR30026:SF22">
    <property type="entry name" value="OUTER MEMBRANE EFFLUX PROTEIN"/>
    <property type="match status" value="1"/>
</dbReference>
<dbReference type="InterPro" id="IPR051906">
    <property type="entry name" value="TolC-like"/>
</dbReference>
<evidence type="ECO:0000256" key="6">
    <source>
        <dbReference type="ARBA" id="ARBA00023136"/>
    </source>
</evidence>
<evidence type="ECO:0000256" key="8">
    <source>
        <dbReference type="SAM" id="SignalP"/>
    </source>
</evidence>
<comment type="similarity">
    <text evidence="2">Belongs to the outer membrane factor (OMF) (TC 1.B.17) family.</text>
</comment>
<dbReference type="EMBL" id="JACIJP010000002">
    <property type="protein sequence ID" value="MBB6123714.1"/>
    <property type="molecule type" value="Genomic_DNA"/>
</dbReference>
<keyword evidence="8" id="KW-0732">Signal</keyword>
<comment type="caution">
    <text evidence="9">The sequence shown here is derived from an EMBL/GenBank/DDBJ whole genome shotgun (WGS) entry which is preliminary data.</text>
</comment>
<keyword evidence="10" id="KW-1185">Reference proteome</keyword>
<dbReference type="GO" id="GO:0015562">
    <property type="term" value="F:efflux transmembrane transporter activity"/>
    <property type="evidence" value="ECO:0007669"/>
    <property type="project" value="InterPro"/>
</dbReference>
<keyword evidence="6" id="KW-0472">Membrane</keyword>
<organism evidence="9 10">
    <name type="scientific">Sphingobium subterraneum</name>
    <dbReference type="NCBI Taxonomy" id="627688"/>
    <lineage>
        <taxon>Bacteria</taxon>
        <taxon>Pseudomonadati</taxon>
        <taxon>Pseudomonadota</taxon>
        <taxon>Alphaproteobacteria</taxon>
        <taxon>Sphingomonadales</taxon>
        <taxon>Sphingomonadaceae</taxon>
        <taxon>Sphingobium</taxon>
    </lineage>
</organism>
<dbReference type="AlphaFoldDB" id="A0A841IZ78"/>
<proteinExistence type="inferred from homology"/>
<keyword evidence="5" id="KW-0812">Transmembrane</keyword>
<keyword evidence="7" id="KW-0998">Cell outer membrane</keyword>
<accession>A0A841IZ78</accession>